<dbReference type="EMBL" id="MRZV01001348">
    <property type="protein sequence ID" value="PIK38534.1"/>
    <property type="molecule type" value="Genomic_DNA"/>
</dbReference>
<feature type="signal peptide" evidence="2">
    <location>
        <begin position="1"/>
        <end position="25"/>
    </location>
</feature>
<evidence type="ECO:0000313" key="3">
    <source>
        <dbReference type="EMBL" id="PIK38534.1"/>
    </source>
</evidence>
<evidence type="ECO:0000256" key="1">
    <source>
        <dbReference type="SAM" id="MobiDB-lite"/>
    </source>
</evidence>
<gene>
    <name evidence="3" type="ORF">BSL78_24627</name>
</gene>
<proteinExistence type="predicted"/>
<dbReference type="STRING" id="307972.A0A2G8JRY5"/>
<feature type="compositionally biased region" description="Acidic residues" evidence="1">
    <location>
        <begin position="142"/>
        <end position="155"/>
    </location>
</feature>
<feature type="chain" id="PRO_5013654647" description="Short-chain collagen C4-like" evidence="2">
    <location>
        <begin position="26"/>
        <end position="349"/>
    </location>
</feature>
<comment type="caution">
    <text evidence="3">The sequence shown here is derived from an EMBL/GenBank/DDBJ whole genome shotgun (WGS) entry which is preliminary data.</text>
</comment>
<keyword evidence="4" id="KW-1185">Reference proteome</keyword>
<dbReference type="GO" id="GO:0005615">
    <property type="term" value="C:extracellular space"/>
    <property type="evidence" value="ECO:0007669"/>
    <property type="project" value="TreeGrafter"/>
</dbReference>
<sequence length="349" mass="37835">MAASWLSALILAAIICSSMVYDVNGYPNQKQEEEVKRSVEKELRELKDRLQELERRSAWELENNESSRKRRNADQQDTHGPIGSDTSPLGPFTPFYAGQCFLCPVGSPGPRGPPGPSGTTGRDGRDGRDWSGCGASNGDGPTDPEEPEEPEDPEEPPSTNGSSGGTVFVRWGRSECPSTSELVYSGTAGGADYTHKGSGSNYLCMPEEPIYDEPQAGTSGQNRALVYGAEYEMNTYAQWNHLHDNNVPCAVCWAPSRPSLLMIPARNVCPDSEWTTEYSGYLVGAYYNHEGRTQFVCMDKTPEVVSRSSHNANGALFYVAEGRCGSSGSGLPCGPYVEGNELTCAVCTR</sequence>
<dbReference type="AlphaFoldDB" id="A0A2G8JRY5"/>
<organism evidence="3 4">
    <name type="scientific">Stichopus japonicus</name>
    <name type="common">Sea cucumber</name>
    <dbReference type="NCBI Taxonomy" id="307972"/>
    <lineage>
        <taxon>Eukaryota</taxon>
        <taxon>Metazoa</taxon>
        <taxon>Echinodermata</taxon>
        <taxon>Eleutherozoa</taxon>
        <taxon>Echinozoa</taxon>
        <taxon>Holothuroidea</taxon>
        <taxon>Aspidochirotacea</taxon>
        <taxon>Aspidochirotida</taxon>
        <taxon>Stichopodidae</taxon>
        <taxon>Apostichopus</taxon>
    </lineage>
</organism>
<dbReference type="OrthoDB" id="6272653at2759"/>
<dbReference type="PANTHER" id="PTHR24024:SF18">
    <property type="entry name" value="SHORT-CHAIN COLLAGEN C4-LIKE"/>
    <property type="match status" value="1"/>
</dbReference>
<name>A0A2G8JRY5_STIJA</name>
<accession>A0A2G8JRY5</accession>
<dbReference type="Proteomes" id="UP000230750">
    <property type="component" value="Unassembled WGS sequence"/>
</dbReference>
<evidence type="ECO:0008006" key="5">
    <source>
        <dbReference type="Google" id="ProtNLM"/>
    </source>
</evidence>
<dbReference type="InterPro" id="IPR051077">
    <property type="entry name" value="Ca-dependent_lectin"/>
</dbReference>
<evidence type="ECO:0000256" key="2">
    <source>
        <dbReference type="SAM" id="SignalP"/>
    </source>
</evidence>
<dbReference type="PANTHER" id="PTHR24024">
    <property type="entry name" value="PULMONARY SURFACTANT-ASSOCIATED PROTEIN A"/>
    <property type="match status" value="1"/>
</dbReference>
<feature type="region of interest" description="Disordered" evidence="1">
    <location>
        <begin position="107"/>
        <end position="170"/>
    </location>
</feature>
<protein>
    <recommendedName>
        <fullName evidence="5">Short-chain collagen C4-like</fullName>
    </recommendedName>
</protein>
<reference evidence="3 4" key="1">
    <citation type="journal article" date="2017" name="PLoS Biol.">
        <title>The sea cucumber genome provides insights into morphological evolution and visceral regeneration.</title>
        <authorList>
            <person name="Zhang X."/>
            <person name="Sun L."/>
            <person name="Yuan J."/>
            <person name="Sun Y."/>
            <person name="Gao Y."/>
            <person name="Zhang L."/>
            <person name="Li S."/>
            <person name="Dai H."/>
            <person name="Hamel J.F."/>
            <person name="Liu C."/>
            <person name="Yu Y."/>
            <person name="Liu S."/>
            <person name="Lin W."/>
            <person name="Guo K."/>
            <person name="Jin S."/>
            <person name="Xu P."/>
            <person name="Storey K.B."/>
            <person name="Huan P."/>
            <person name="Zhang T."/>
            <person name="Zhou Y."/>
            <person name="Zhang J."/>
            <person name="Lin C."/>
            <person name="Li X."/>
            <person name="Xing L."/>
            <person name="Huo D."/>
            <person name="Sun M."/>
            <person name="Wang L."/>
            <person name="Mercier A."/>
            <person name="Li F."/>
            <person name="Yang H."/>
            <person name="Xiang J."/>
        </authorList>
    </citation>
    <scope>NUCLEOTIDE SEQUENCE [LARGE SCALE GENOMIC DNA]</scope>
    <source>
        <strain evidence="3">Shaxun</strain>
        <tissue evidence="3">Muscle</tissue>
    </source>
</reference>
<evidence type="ECO:0000313" key="4">
    <source>
        <dbReference type="Proteomes" id="UP000230750"/>
    </source>
</evidence>
<keyword evidence="2" id="KW-0732">Signal</keyword>
<feature type="region of interest" description="Disordered" evidence="1">
    <location>
        <begin position="62"/>
        <end position="90"/>
    </location>
</feature>